<dbReference type="RefSeq" id="WP_012386489.1">
    <property type="nucleotide sequence ID" value="NC_010581.1"/>
</dbReference>
<gene>
    <name evidence="1" type="ordered locus">Bind_3585</name>
</gene>
<dbReference type="STRING" id="395963.Bind_3585"/>
<accession>B2IG67</accession>
<dbReference type="AlphaFoldDB" id="B2IG67"/>
<name>B2IG67_BEII9</name>
<reference evidence="2" key="1">
    <citation type="submission" date="2008-03" db="EMBL/GenBank/DDBJ databases">
        <title>Complete sequence of chromosome of Beijerinckia indica subsp. indica ATCC 9039.</title>
        <authorList>
            <consortium name="US DOE Joint Genome Institute"/>
            <person name="Copeland A."/>
            <person name="Lucas S."/>
            <person name="Lapidus A."/>
            <person name="Glavina del Rio T."/>
            <person name="Dalin E."/>
            <person name="Tice H."/>
            <person name="Bruce D."/>
            <person name="Goodwin L."/>
            <person name="Pitluck S."/>
            <person name="LaButti K."/>
            <person name="Schmutz J."/>
            <person name="Larimer F."/>
            <person name="Land M."/>
            <person name="Hauser L."/>
            <person name="Kyrpides N."/>
            <person name="Mikhailova N."/>
            <person name="Dunfield P.F."/>
            <person name="Dedysh S.N."/>
            <person name="Liesack W."/>
            <person name="Saw J.H."/>
            <person name="Alam M."/>
            <person name="Chen Y."/>
            <person name="Murrell J.C."/>
            <person name="Richardson P."/>
        </authorList>
    </citation>
    <scope>NUCLEOTIDE SEQUENCE [LARGE SCALE GENOMIC DNA]</scope>
    <source>
        <strain evidence="2">ATCC 9039 / DSM 1715 / NCIMB 8712</strain>
    </source>
</reference>
<keyword evidence="2" id="KW-1185">Reference proteome</keyword>
<dbReference type="Proteomes" id="UP000001695">
    <property type="component" value="Chromosome"/>
</dbReference>
<evidence type="ECO:0000313" key="2">
    <source>
        <dbReference type="Proteomes" id="UP000001695"/>
    </source>
</evidence>
<organism evidence="1 2">
    <name type="scientific">Beijerinckia indica subsp. indica (strain ATCC 9039 / DSM 1715 / NCIMB 8712)</name>
    <dbReference type="NCBI Taxonomy" id="395963"/>
    <lineage>
        <taxon>Bacteria</taxon>
        <taxon>Pseudomonadati</taxon>
        <taxon>Pseudomonadota</taxon>
        <taxon>Alphaproteobacteria</taxon>
        <taxon>Hyphomicrobiales</taxon>
        <taxon>Beijerinckiaceae</taxon>
        <taxon>Beijerinckia</taxon>
    </lineage>
</organism>
<dbReference type="EMBL" id="CP001016">
    <property type="protein sequence ID" value="ACB97141.1"/>
    <property type="molecule type" value="Genomic_DNA"/>
</dbReference>
<dbReference type="OrthoDB" id="7847400at2"/>
<dbReference type="KEGG" id="bid:Bind_3585"/>
<dbReference type="eggNOG" id="ENOG5032TD2">
    <property type="taxonomic scope" value="Bacteria"/>
</dbReference>
<dbReference type="HOGENOM" id="CLU_122346_1_0_5"/>
<protein>
    <submittedName>
        <fullName evidence="1">Uncharacterized protein</fullName>
    </submittedName>
</protein>
<proteinExistence type="predicted"/>
<evidence type="ECO:0000313" key="1">
    <source>
        <dbReference type="EMBL" id="ACB97141.1"/>
    </source>
</evidence>
<sequence>MLRLFLCCIWICIVTSVAFYVGSTWSLSRALHPQTQEMSGHIESKTTANINVPMIQSGELVGYIVTNFIYNIDQSDMKKLNISPEVFILDEAFHILFSQDIDFNHLEKYQISALKERIKERVNQRLGGDFIKDILIKEFNYIPKREIPQ</sequence>
<reference evidence="1 2" key="2">
    <citation type="journal article" date="2010" name="J. Bacteriol.">
        <title>Complete genome sequence of Beijerinckia indica subsp. indica.</title>
        <authorList>
            <person name="Tamas I."/>
            <person name="Dedysh S.N."/>
            <person name="Liesack W."/>
            <person name="Stott M.B."/>
            <person name="Alam M."/>
            <person name="Murrell J.C."/>
            <person name="Dunfield P.F."/>
        </authorList>
    </citation>
    <scope>NUCLEOTIDE SEQUENCE [LARGE SCALE GENOMIC DNA]</scope>
    <source>
        <strain evidence="2">ATCC 9039 / DSM 1715 / NCIMB 8712</strain>
    </source>
</reference>